<organism evidence="1">
    <name type="scientific">mine drainage metagenome</name>
    <dbReference type="NCBI Taxonomy" id="410659"/>
    <lineage>
        <taxon>unclassified sequences</taxon>
        <taxon>metagenomes</taxon>
        <taxon>ecological metagenomes</taxon>
    </lineage>
</organism>
<accession>T0ZA69</accession>
<reference evidence="1" key="2">
    <citation type="journal article" date="2014" name="ISME J.">
        <title>Microbial stratification in low pH oxic and suboxic macroscopic growths along an acid mine drainage.</title>
        <authorList>
            <person name="Mendez-Garcia C."/>
            <person name="Mesa V."/>
            <person name="Sprenger R.R."/>
            <person name="Richter M."/>
            <person name="Diez M.S."/>
            <person name="Solano J."/>
            <person name="Bargiela R."/>
            <person name="Golyshina O.V."/>
            <person name="Manteca A."/>
            <person name="Ramos J.L."/>
            <person name="Gallego J.R."/>
            <person name="Llorente I."/>
            <person name="Martins Dos Santos V.A."/>
            <person name="Jensen O.N."/>
            <person name="Pelaez A.I."/>
            <person name="Sanchez J."/>
            <person name="Ferrer M."/>
        </authorList>
    </citation>
    <scope>NUCLEOTIDE SEQUENCE</scope>
</reference>
<comment type="caution">
    <text evidence="1">The sequence shown here is derived from an EMBL/GenBank/DDBJ whole genome shotgun (WGS) entry which is preliminary data.</text>
</comment>
<dbReference type="EMBL" id="AUZY01009456">
    <property type="protein sequence ID" value="EQD41948.1"/>
    <property type="molecule type" value="Genomic_DNA"/>
</dbReference>
<sequence>MDITTLDNDVAFRIRLQIALRYQAIKIRAVSSQPEKFDEYIAQRVAAIEKMIGKAMSVSDNGKIIYP</sequence>
<gene>
    <name evidence="1" type="ORF">B1B_14289</name>
</gene>
<name>T0ZA69_9ZZZZ</name>
<dbReference type="AlphaFoldDB" id="T0ZA69"/>
<protein>
    <submittedName>
        <fullName evidence="1">Uncharacterized protein</fullName>
    </submittedName>
</protein>
<reference evidence="1" key="1">
    <citation type="submission" date="2013-08" db="EMBL/GenBank/DDBJ databases">
        <authorList>
            <person name="Mendez C."/>
            <person name="Richter M."/>
            <person name="Ferrer M."/>
            <person name="Sanchez J."/>
        </authorList>
    </citation>
    <scope>NUCLEOTIDE SEQUENCE</scope>
</reference>
<proteinExistence type="predicted"/>
<evidence type="ECO:0000313" key="1">
    <source>
        <dbReference type="EMBL" id="EQD41948.1"/>
    </source>
</evidence>